<name>A0A0A8Y518_ARUDO</name>
<proteinExistence type="predicted"/>
<reference evidence="1" key="1">
    <citation type="submission" date="2014-09" db="EMBL/GenBank/DDBJ databases">
        <authorList>
            <person name="Magalhaes I.L.F."/>
            <person name="Oliveira U."/>
            <person name="Santos F.R."/>
            <person name="Vidigal T.H.D.A."/>
            <person name="Brescovit A.D."/>
            <person name="Santos A.J."/>
        </authorList>
    </citation>
    <scope>NUCLEOTIDE SEQUENCE</scope>
    <source>
        <tissue evidence="1">Shoot tissue taken approximately 20 cm above the soil surface</tissue>
    </source>
</reference>
<reference evidence="1" key="2">
    <citation type="journal article" date="2015" name="Data Brief">
        <title>Shoot transcriptome of the giant reed, Arundo donax.</title>
        <authorList>
            <person name="Barrero R.A."/>
            <person name="Guerrero F.D."/>
            <person name="Moolhuijzen P."/>
            <person name="Goolsby J.A."/>
            <person name="Tidwell J."/>
            <person name="Bellgard S.E."/>
            <person name="Bellgard M.I."/>
        </authorList>
    </citation>
    <scope>NUCLEOTIDE SEQUENCE</scope>
    <source>
        <tissue evidence="1">Shoot tissue taken approximately 20 cm above the soil surface</tissue>
    </source>
</reference>
<evidence type="ECO:0000313" key="1">
    <source>
        <dbReference type="EMBL" id="JAD19843.1"/>
    </source>
</evidence>
<accession>A0A0A8Y518</accession>
<sequence>MNGWCMRYVILFLTI</sequence>
<dbReference type="EMBL" id="GBRH01278052">
    <property type="protein sequence ID" value="JAD19843.1"/>
    <property type="molecule type" value="Transcribed_RNA"/>
</dbReference>
<organism evidence="1">
    <name type="scientific">Arundo donax</name>
    <name type="common">Giant reed</name>
    <name type="synonym">Donax arundinaceus</name>
    <dbReference type="NCBI Taxonomy" id="35708"/>
    <lineage>
        <taxon>Eukaryota</taxon>
        <taxon>Viridiplantae</taxon>
        <taxon>Streptophyta</taxon>
        <taxon>Embryophyta</taxon>
        <taxon>Tracheophyta</taxon>
        <taxon>Spermatophyta</taxon>
        <taxon>Magnoliopsida</taxon>
        <taxon>Liliopsida</taxon>
        <taxon>Poales</taxon>
        <taxon>Poaceae</taxon>
        <taxon>PACMAD clade</taxon>
        <taxon>Arundinoideae</taxon>
        <taxon>Arundineae</taxon>
        <taxon>Arundo</taxon>
    </lineage>
</organism>
<protein>
    <submittedName>
        <fullName evidence="1">Uncharacterized protein</fullName>
    </submittedName>
</protein>